<organism evidence="6 7">
    <name type="scientific">Sphingorhabdus arenilitoris</name>
    <dbReference type="NCBI Taxonomy" id="1490041"/>
    <lineage>
        <taxon>Bacteria</taxon>
        <taxon>Pseudomonadati</taxon>
        <taxon>Pseudomonadota</taxon>
        <taxon>Alphaproteobacteria</taxon>
        <taxon>Sphingomonadales</taxon>
        <taxon>Sphingomonadaceae</taxon>
        <taxon>Sphingorhabdus</taxon>
    </lineage>
</organism>
<dbReference type="PANTHER" id="PTHR30046">
    <property type="entry name" value="FLAGELLAR M-RING PROTEIN"/>
    <property type="match status" value="1"/>
</dbReference>
<dbReference type="PANTHER" id="PTHR30046:SF0">
    <property type="entry name" value="FLAGELLAR M-RING PROTEIN"/>
    <property type="match status" value="1"/>
</dbReference>
<dbReference type="RefSeq" id="WP_381420667.1">
    <property type="nucleotide sequence ID" value="NZ_JBHSDH010000007.1"/>
</dbReference>
<dbReference type="InterPro" id="IPR043427">
    <property type="entry name" value="YscJ/FliF"/>
</dbReference>
<dbReference type="Gene3D" id="3.30.300.30">
    <property type="match status" value="1"/>
</dbReference>
<dbReference type="Pfam" id="PF01514">
    <property type="entry name" value="YscJ_FliF"/>
    <property type="match status" value="1"/>
</dbReference>
<dbReference type="InterPro" id="IPR045851">
    <property type="entry name" value="AMP-bd_C_sf"/>
</dbReference>
<evidence type="ECO:0000256" key="1">
    <source>
        <dbReference type="ARBA" id="ARBA00004370"/>
    </source>
</evidence>
<comment type="caution">
    <text evidence="6">The sequence shown here is derived from an EMBL/GenBank/DDBJ whole genome shotgun (WGS) entry which is preliminary data.</text>
</comment>
<evidence type="ECO:0000313" key="6">
    <source>
        <dbReference type="EMBL" id="MFC4291066.1"/>
    </source>
</evidence>
<accession>A0ABV8RCL6</accession>
<reference evidence="7" key="1">
    <citation type="journal article" date="2019" name="Int. J. Syst. Evol. Microbiol.">
        <title>The Global Catalogue of Microorganisms (GCM) 10K type strain sequencing project: providing services to taxonomists for standard genome sequencing and annotation.</title>
        <authorList>
            <consortium name="The Broad Institute Genomics Platform"/>
            <consortium name="The Broad Institute Genome Sequencing Center for Infectious Disease"/>
            <person name="Wu L."/>
            <person name="Ma J."/>
        </authorList>
    </citation>
    <scope>NUCLEOTIDE SEQUENCE [LARGE SCALE GENOMIC DNA]</scope>
    <source>
        <strain evidence="7">CECT 8531</strain>
    </source>
</reference>
<keyword evidence="6" id="KW-0969">Cilium</keyword>
<gene>
    <name evidence="6" type="primary">fliF</name>
    <name evidence="6" type="ORF">ACFOWX_01415</name>
</gene>
<keyword evidence="6" id="KW-0966">Cell projection</keyword>
<evidence type="ECO:0000259" key="5">
    <source>
        <dbReference type="Pfam" id="PF01514"/>
    </source>
</evidence>
<feature type="transmembrane region" description="Helical" evidence="4">
    <location>
        <begin position="12"/>
        <end position="34"/>
    </location>
</feature>
<keyword evidence="2 4" id="KW-0472">Membrane</keyword>
<evidence type="ECO:0000313" key="7">
    <source>
        <dbReference type="Proteomes" id="UP001595887"/>
    </source>
</evidence>
<feature type="region of interest" description="Disordered" evidence="3">
    <location>
        <begin position="258"/>
        <end position="286"/>
    </location>
</feature>
<feature type="domain" description="Flagellar M-ring N-terminal" evidence="5">
    <location>
        <begin position="36"/>
        <end position="209"/>
    </location>
</feature>
<sequence>MPDKINSPAMRQILFAFVAAIGAAIVLFAIWYFVIRTPYVEAFSNLKSTDASIIVQELEKNKVPYKLADQGQSILVPEDQVDATRVSILGGDLPLKGIVGFELFNESDMGLTEFAQRINYQRALQGELARTLMSFSNIESARVHLSLPESGIFDRQKRTAKASATLQAKIGMDIDAETVSAVQRLIVSAVPDLEVSNVAVLDANGQLLTSAQDPAGGNFDDGFLPSPEEQDLIDRATNALAPIFNDDQLRVVVQVTEDQKPAASDTSSSGVEQGDTPPDAGIDTPAGDAAYRLDIKVGSSQPATAAERAEAISALQQSIGFDPDRGDRLMIIPIGQPPVSAQAGTYDKANQAAENLSPQDEPASTFQIPNGIYWAIGILLIVMLSLFVIGRFRNPKTLTLDKRLNFSSQLQQLLADQQRDKDGVAR</sequence>
<dbReference type="InterPro" id="IPR000067">
    <property type="entry name" value="FlgMring_FliF"/>
</dbReference>
<feature type="transmembrane region" description="Helical" evidence="4">
    <location>
        <begin position="372"/>
        <end position="392"/>
    </location>
</feature>
<dbReference type="EMBL" id="JBHSDH010000007">
    <property type="protein sequence ID" value="MFC4291066.1"/>
    <property type="molecule type" value="Genomic_DNA"/>
</dbReference>
<keyword evidence="7" id="KW-1185">Reference proteome</keyword>
<evidence type="ECO:0000256" key="3">
    <source>
        <dbReference type="SAM" id="MobiDB-lite"/>
    </source>
</evidence>
<dbReference type="NCBIfam" id="TIGR00206">
    <property type="entry name" value="fliF"/>
    <property type="match status" value="1"/>
</dbReference>
<dbReference type="Proteomes" id="UP001595887">
    <property type="component" value="Unassembled WGS sequence"/>
</dbReference>
<evidence type="ECO:0000256" key="2">
    <source>
        <dbReference type="ARBA" id="ARBA00023136"/>
    </source>
</evidence>
<dbReference type="PRINTS" id="PR01009">
    <property type="entry name" value="FLGMRINGFLIF"/>
</dbReference>
<evidence type="ECO:0000256" key="4">
    <source>
        <dbReference type="SAM" id="Phobius"/>
    </source>
</evidence>
<name>A0ABV8RCL6_9SPHN</name>
<protein>
    <submittedName>
        <fullName evidence="6">Flagellar basal-body MS-ring/collar protein FliF</fullName>
    </submittedName>
</protein>
<keyword evidence="4" id="KW-1133">Transmembrane helix</keyword>
<keyword evidence="6" id="KW-0282">Flagellum</keyword>
<keyword evidence="4" id="KW-0812">Transmembrane</keyword>
<comment type="subcellular location">
    <subcellularLocation>
        <location evidence="1">Membrane</location>
    </subcellularLocation>
</comment>
<proteinExistence type="predicted"/>
<dbReference type="InterPro" id="IPR006182">
    <property type="entry name" value="FliF_N_dom"/>
</dbReference>